<feature type="transmembrane region" description="Helical" evidence="5">
    <location>
        <begin position="52"/>
        <end position="70"/>
    </location>
</feature>
<keyword evidence="4 5" id="KW-0472">Membrane</keyword>
<reference evidence="7" key="1">
    <citation type="submission" date="2014-02" db="EMBL/GenBank/DDBJ databases">
        <title>Expanding our view of genomic diversity in Candidatus Accumulibacter clades.</title>
        <authorList>
            <person name="Skennerton C.T."/>
            <person name="Barr J.J."/>
            <person name="Slater F.R."/>
            <person name="Bond P.L."/>
            <person name="Tyson G.W."/>
        </authorList>
    </citation>
    <scope>NUCLEOTIDE SEQUENCE [LARGE SCALE GENOMIC DNA]</scope>
</reference>
<dbReference type="STRING" id="1453999.AW06_003794"/>
<dbReference type="AlphaFoldDB" id="A0A080M1M4"/>
<comment type="caution">
    <text evidence="7">The sequence shown here is derived from an EMBL/GenBank/DDBJ whole genome shotgun (WGS) entry which is preliminary data.</text>
</comment>
<comment type="subcellular location">
    <subcellularLocation>
        <location evidence="1">Membrane</location>
    </subcellularLocation>
</comment>
<keyword evidence="8" id="KW-1185">Reference proteome</keyword>
<accession>A0A080M1M4</accession>
<evidence type="ECO:0000256" key="3">
    <source>
        <dbReference type="ARBA" id="ARBA00022989"/>
    </source>
</evidence>
<dbReference type="InterPro" id="IPR025423">
    <property type="entry name" value="TMEM205-like"/>
</dbReference>
<feature type="transmembrane region" description="Helical" evidence="5">
    <location>
        <begin position="7"/>
        <end position="32"/>
    </location>
</feature>
<feature type="domain" description="TMEM205-like" evidence="6">
    <location>
        <begin position="12"/>
        <end position="109"/>
    </location>
</feature>
<gene>
    <name evidence="7" type="ORF">AW06_003794</name>
</gene>
<evidence type="ECO:0000256" key="2">
    <source>
        <dbReference type="ARBA" id="ARBA00022692"/>
    </source>
</evidence>
<organism evidence="7 8">
    <name type="scientific">Candidatus Accumulibacter cognatus</name>
    <dbReference type="NCBI Taxonomy" id="2954383"/>
    <lineage>
        <taxon>Bacteria</taxon>
        <taxon>Pseudomonadati</taxon>
        <taxon>Pseudomonadota</taxon>
        <taxon>Betaproteobacteria</taxon>
        <taxon>Candidatus Accumulibacter</taxon>
    </lineage>
</organism>
<evidence type="ECO:0000259" key="6">
    <source>
        <dbReference type="Pfam" id="PF13664"/>
    </source>
</evidence>
<dbReference type="EMBL" id="JDST02000101">
    <property type="protein sequence ID" value="KFB75182.1"/>
    <property type="molecule type" value="Genomic_DNA"/>
</dbReference>
<feature type="transmembrane region" description="Helical" evidence="5">
    <location>
        <begin position="124"/>
        <end position="146"/>
    </location>
</feature>
<evidence type="ECO:0000313" key="7">
    <source>
        <dbReference type="EMBL" id="KFB75182.1"/>
    </source>
</evidence>
<evidence type="ECO:0000313" key="8">
    <source>
        <dbReference type="Proteomes" id="UP000021315"/>
    </source>
</evidence>
<keyword evidence="3 5" id="KW-1133">Transmembrane helix</keyword>
<dbReference type="RefSeq" id="WP_034952541.1">
    <property type="nucleotide sequence ID" value="NZ_JDST02000101.1"/>
</dbReference>
<name>A0A080M1M4_9PROT</name>
<dbReference type="Proteomes" id="UP000021315">
    <property type="component" value="Unassembled WGS sequence"/>
</dbReference>
<dbReference type="Pfam" id="PF13664">
    <property type="entry name" value="DUF4149"/>
    <property type="match status" value="1"/>
</dbReference>
<evidence type="ECO:0000256" key="1">
    <source>
        <dbReference type="ARBA" id="ARBA00004370"/>
    </source>
</evidence>
<protein>
    <recommendedName>
        <fullName evidence="6">TMEM205-like domain-containing protein</fullName>
    </recommendedName>
</protein>
<feature type="transmembrane region" description="Helical" evidence="5">
    <location>
        <begin position="82"/>
        <end position="104"/>
    </location>
</feature>
<sequence length="154" mass="17041">MRRLADALYDVALTLWVGGLWAIGYVVAPTLFVALSGDRQTAGMLAGRLFELIGWVGLVCAIYLLSFMLLRSGSVVMRRWRFWLLLLMFVLTAVSLFGLQPLLAQLKADALPREVMESVLRNRFAAWHGVSSILYLVQSLLGLLLVTSGGRSGR</sequence>
<dbReference type="GO" id="GO:0016020">
    <property type="term" value="C:membrane"/>
    <property type="evidence" value="ECO:0007669"/>
    <property type="project" value="UniProtKB-SubCell"/>
</dbReference>
<evidence type="ECO:0000256" key="5">
    <source>
        <dbReference type="SAM" id="Phobius"/>
    </source>
</evidence>
<proteinExistence type="predicted"/>
<keyword evidence="2 5" id="KW-0812">Transmembrane</keyword>
<evidence type="ECO:0000256" key="4">
    <source>
        <dbReference type="ARBA" id="ARBA00023136"/>
    </source>
</evidence>